<dbReference type="AlphaFoldDB" id="A0A091NQC9"/>
<dbReference type="PROSITE" id="PS50900">
    <property type="entry name" value="PLAC"/>
    <property type="match status" value="1"/>
</dbReference>
<protein>
    <submittedName>
        <fullName evidence="4">A disintegrin and metalloproteinase with thrombospondin motifs 12</fullName>
    </submittedName>
</protein>
<organism evidence="4 5">
    <name type="scientific">Apaloderma vittatum</name>
    <name type="common">Bar-tailed trogon</name>
    <dbReference type="NCBI Taxonomy" id="57397"/>
    <lineage>
        <taxon>Eukaryota</taxon>
        <taxon>Metazoa</taxon>
        <taxon>Chordata</taxon>
        <taxon>Craniata</taxon>
        <taxon>Vertebrata</taxon>
        <taxon>Euteleostomi</taxon>
        <taxon>Archelosauria</taxon>
        <taxon>Archosauria</taxon>
        <taxon>Dinosauria</taxon>
        <taxon>Saurischia</taxon>
        <taxon>Theropoda</taxon>
        <taxon>Coelurosauria</taxon>
        <taxon>Aves</taxon>
        <taxon>Neognathae</taxon>
        <taxon>Neoaves</taxon>
        <taxon>Telluraves</taxon>
        <taxon>Coraciimorphae</taxon>
        <taxon>Trogoniformes</taxon>
        <taxon>Trogonidae</taxon>
        <taxon>Apaloderma</taxon>
    </lineage>
</organism>
<gene>
    <name evidence="4" type="ORF">N311_03480</name>
</gene>
<keyword evidence="4" id="KW-0401">Integrin</keyword>
<dbReference type="Proteomes" id="UP000054244">
    <property type="component" value="Unassembled WGS sequence"/>
</dbReference>
<proteinExistence type="predicted"/>
<name>A0A091NQC9_APAVI</name>
<dbReference type="InterPro" id="IPR010909">
    <property type="entry name" value="PLAC"/>
</dbReference>
<reference evidence="4 5" key="1">
    <citation type="submission" date="2014-04" db="EMBL/GenBank/DDBJ databases">
        <title>Genome evolution of avian class.</title>
        <authorList>
            <person name="Zhang G."/>
            <person name="Li C."/>
        </authorList>
    </citation>
    <scope>NUCLEOTIDE SEQUENCE [LARGE SCALE GENOMIC DNA]</scope>
    <source>
        <strain evidence="4">BGI_N311</strain>
    </source>
</reference>
<evidence type="ECO:0000313" key="5">
    <source>
        <dbReference type="Proteomes" id="UP000054244"/>
    </source>
</evidence>
<dbReference type="EMBL" id="KL390882">
    <property type="protein sequence ID" value="KFP91566.1"/>
    <property type="molecule type" value="Genomic_DNA"/>
</dbReference>
<feature type="compositionally biased region" description="Polar residues" evidence="2">
    <location>
        <begin position="89"/>
        <end position="100"/>
    </location>
</feature>
<evidence type="ECO:0000256" key="1">
    <source>
        <dbReference type="ARBA" id="ARBA00022729"/>
    </source>
</evidence>
<sequence>MCVDKPKPTEYQRCNVQECRKSIGLLCSKDQLSIHFCQRLKGIGKCVLPSIQTQCCFTCSQPRIRNKTRYWDQRIFKQQNYTKSRRKSPQNQENNQAAQH</sequence>
<keyword evidence="5" id="KW-1185">Reference proteome</keyword>
<keyword evidence="1" id="KW-0732">Signal</keyword>
<evidence type="ECO:0000259" key="3">
    <source>
        <dbReference type="PROSITE" id="PS50900"/>
    </source>
</evidence>
<accession>A0A091NQC9</accession>
<feature type="region of interest" description="Disordered" evidence="2">
    <location>
        <begin position="78"/>
        <end position="100"/>
    </location>
</feature>
<evidence type="ECO:0000313" key="4">
    <source>
        <dbReference type="EMBL" id="KFP91566.1"/>
    </source>
</evidence>
<dbReference type="GO" id="GO:0007229">
    <property type="term" value="P:integrin-mediated signaling pathway"/>
    <property type="evidence" value="ECO:0007669"/>
    <property type="project" value="UniProtKB-KW"/>
</dbReference>
<evidence type="ECO:0000256" key="2">
    <source>
        <dbReference type="SAM" id="MobiDB-lite"/>
    </source>
</evidence>
<feature type="domain" description="PLAC" evidence="3">
    <location>
        <begin position="23"/>
        <end position="63"/>
    </location>
</feature>